<dbReference type="AlphaFoldDB" id="A0A9P8USM4"/>
<dbReference type="InterPro" id="IPR002401">
    <property type="entry name" value="Cyt_P450_E_grp-I"/>
</dbReference>
<name>A0A9P8USM4_9PEZI</name>
<comment type="similarity">
    <text evidence="2">Belongs to the cytochrome P450 family.</text>
</comment>
<dbReference type="InterPro" id="IPR001128">
    <property type="entry name" value="Cyt_P450"/>
</dbReference>
<comment type="caution">
    <text evidence="8">The sequence shown here is derived from an EMBL/GenBank/DDBJ whole genome shotgun (WGS) entry which is preliminary data.</text>
</comment>
<keyword evidence="7" id="KW-0472">Membrane</keyword>
<evidence type="ECO:0000313" key="9">
    <source>
        <dbReference type="Proteomes" id="UP000758603"/>
    </source>
</evidence>
<protein>
    <submittedName>
        <fullName evidence="8">Cytochrome P450</fullName>
    </submittedName>
</protein>
<dbReference type="PANTHER" id="PTHR24305">
    <property type="entry name" value="CYTOCHROME P450"/>
    <property type="match status" value="1"/>
</dbReference>
<evidence type="ECO:0000256" key="5">
    <source>
        <dbReference type="ARBA" id="ARBA00023004"/>
    </source>
</evidence>
<feature type="binding site" description="axial binding residue" evidence="6">
    <location>
        <position position="448"/>
    </location>
    <ligand>
        <name>heme</name>
        <dbReference type="ChEBI" id="CHEBI:30413"/>
    </ligand>
    <ligandPart>
        <name>Fe</name>
        <dbReference type="ChEBI" id="CHEBI:18248"/>
    </ligandPart>
</feature>
<dbReference type="GO" id="GO:0004497">
    <property type="term" value="F:monooxygenase activity"/>
    <property type="evidence" value="ECO:0007669"/>
    <property type="project" value="InterPro"/>
</dbReference>
<dbReference type="PRINTS" id="PR00463">
    <property type="entry name" value="EP450I"/>
</dbReference>
<dbReference type="PANTHER" id="PTHR24305:SF232">
    <property type="entry name" value="P450, PUTATIVE (EUROFUNG)-RELATED"/>
    <property type="match status" value="1"/>
</dbReference>
<dbReference type="GO" id="GO:0016705">
    <property type="term" value="F:oxidoreductase activity, acting on paired donors, with incorporation or reduction of molecular oxygen"/>
    <property type="evidence" value="ECO:0007669"/>
    <property type="project" value="InterPro"/>
</dbReference>
<dbReference type="Pfam" id="PF00067">
    <property type="entry name" value="p450"/>
    <property type="match status" value="1"/>
</dbReference>
<feature type="transmembrane region" description="Helical" evidence="7">
    <location>
        <begin position="12"/>
        <end position="33"/>
    </location>
</feature>
<evidence type="ECO:0000256" key="7">
    <source>
        <dbReference type="SAM" id="Phobius"/>
    </source>
</evidence>
<dbReference type="InterPro" id="IPR050121">
    <property type="entry name" value="Cytochrome_P450_monoxygenase"/>
</dbReference>
<evidence type="ECO:0000256" key="4">
    <source>
        <dbReference type="ARBA" id="ARBA00022723"/>
    </source>
</evidence>
<dbReference type="Gene3D" id="1.10.630.10">
    <property type="entry name" value="Cytochrome P450"/>
    <property type="match status" value="1"/>
</dbReference>
<keyword evidence="4 6" id="KW-0479">Metal-binding</keyword>
<dbReference type="GO" id="GO:0020037">
    <property type="term" value="F:heme binding"/>
    <property type="evidence" value="ECO:0007669"/>
    <property type="project" value="InterPro"/>
</dbReference>
<keyword evidence="3 6" id="KW-0349">Heme</keyword>
<keyword evidence="5 6" id="KW-0408">Iron</keyword>
<evidence type="ECO:0000256" key="3">
    <source>
        <dbReference type="ARBA" id="ARBA00022617"/>
    </source>
</evidence>
<keyword evidence="7" id="KW-0812">Transmembrane</keyword>
<evidence type="ECO:0000256" key="6">
    <source>
        <dbReference type="PIRSR" id="PIRSR602401-1"/>
    </source>
</evidence>
<keyword evidence="7" id="KW-1133">Transmembrane helix</keyword>
<dbReference type="RefSeq" id="XP_045962564.1">
    <property type="nucleotide sequence ID" value="XM_046104705.1"/>
</dbReference>
<dbReference type="GeneID" id="70133596"/>
<gene>
    <name evidence="8" type="ORF">BKA67DRAFT_591359</name>
</gene>
<comment type="cofactor">
    <cofactor evidence="1 6">
        <name>heme</name>
        <dbReference type="ChEBI" id="CHEBI:30413"/>
    </cofactor>
</comment>
<dbReference type="EMBL" id="JAGPXC010000002">
    <property type="protein sequence ID" value="KAH6658330.1"/>
    <property type="molecule type" value="Genomic_DNA"/>
</dbReference>
<keyword evidence="9" id="KW-1185">Reference proteome</keyword>
<sequence>MTDILREPSKWSLSFIVLQSSILLATFLVLIIVKRRYFSPISHIPGPFVASFSRLWHLRKILQGDQQVSIAKEHEKHGPFLRLAHNEVSVCHPDVVKALLLTPLHKSNWYRIFVLPDYRTSSPLGIRDPKEKAQLNKHFQPGFQHQHVIRSEPHMDEVMTTFFSWLDRHSADGTPMKMGEFFSYAAYDVTGEVTFSKSFGFTEKGEDIGGAVAVNEAMELFFVVLGYFRNWSLLLCNPLTTWLEILPLGYMGSTAKKVLAERRKTPDARFDIAAHWFRALDKVGDNDNTWNEDRIVAAAISNLGAGSDTVSCGMQSFVYHLIRHSDGWQRIREEIGVAQRNGECQDPIITYNDAAKLPYLQCALKEALRIFAPIPMGLPRVAPKGGVRFGDSFFPEGTILSVNPYVIQTSKALWGPDAGEFKPERWLAPDAGRLEKFFCPWGAGWSTCPGQHIARIQMSKMAATLVRDYDVKQVDPKEEWEWMAYFTIVPHGWPVYVSKRRT</sequence>
<evidence type="ECO:0000256" key="1">
    <source>
        <dbReference type="ARBA" id="ARBA00001971"/>
    </source>
</evidence>
<organism evidence="8 9">
    <name type="scientific">Truncatella angustata</name>
    <dbReference type="NCBI Taxonomy" id="152316"/>
    <lineage>
        <taxon>Eukaryota</taxon>
        <taxon>Fungi</taxon>
        <taxon>Dikarya</taxon>
        <taxon>Ascomycota</taxon>
        <taxon>Pezizomycotina</taxon>
        <taxon>Sordariomycetes</taxon>
        <taxon>Xylariomycetidae</taxon>
        <taxon>Amphisphaeriales</taxon>
        <taxon>Sporocadaceae</taxon>
        <taxon>Truncatella</taxon>
    </lineage>
</organism>
<dbReference type="OrthoDB" id="3934656at2759"/>
<dbReference type="Proteomes" id="UP000758603">
    <property type="component" value="Unassembled WGS sequence"/>
</dbReference>
<evidence type="ECO:0000256" key="2">
    <source>
        <dbReference type="ARBA" id="ARBA00010617"/>
    </source>
</evidence>
<dbReference type="SUPFAM" id="SSF48264">
    <property type="entry name" value="Cytochrome P450"/>
    <property type="match status" value="1"/>
</dbReference>
<dbReference type="InterPro" id="IPR036396">
    <property type="entry name" value="Cyt_P450_sf"/>
</dbReference>
<dbReference type="GO" id="GO:0005506">
    <property type="term" value="F:iron ion binding"/>
    <property type="evidence" value="ECO:0007669"/>
    <property type="project" value="InterPro"/>
</dbReference>
<evidence type="ECO:0000313" key="8">
    <source>
        <dbReference type="EMBL" id="KAH6658330.1"/>
    </source>
</evidence>
<proteinExistence type="inferred from homology"/>
<reference evidence="8" key="1">
    <citation type="journal article" date="2021" name="Nat. Commun.">
        <title>Genetic determinants of endophytism in the Arabidopsis root mycobiome.</title>
        <authorList>
            <person name="Mesny F."/>
            <person name="Miyauchi S."/>
            <person name="Thiergart T."/>
            <person name="Pickel B."/>
            <person name="Atanasova L."/>
            <person name="Karlsson M."/>
            <person name="Huettel B."/>
            <person name="Barry K.W."/>
            <person name="Haridas S."/>
            <person name="Chen C."/>
            <person name="Bauer D."/>
            <person name="Andreopoulos W."/>
            <person name="Pangilinan J."/>
            <person name="LaButti K."/>
            <person name="Riley R."/>
            <person name="Lipzen A."/>
            <person name="Clum A."/>
            <person name="Drula E."/>
            <person name="Henrissat B."/>
            <person name="Kohler A."/>
            <person name="Grigoriev I.V."/>
            <person name="Martin F.M."/>
            <person name="Hacquard S."/>
        </authorList>
    </citation>
    <scope>NUCLEOTIDE SEQUENCE</scope>
    <source>
        <strain evidence="8">MPI-SDFR-AT-0073</strain>
    </source>
</reference>
<accession>A0A9P8USM4</accession>